<evidence type="ECO:0000313" key="2">
    <source>
        <dbReference type="EMBL" id="TGD74809.1"/>
    </source>
</evidence>
<accession>A0A4Z0M5N4</accession>
<dbReference type="Pfam" id="PF01871">
    <property type="entry name" value="AMMECR1"/>
    <property type="match status" value="1"/>
</dbReference>
<dbReference type="SUPFAM" id="SSF143447">
    <property type="entry name" value="AMMECR1-like"/>
    <property type="match status" value="1"/>
</dbReference>
<keyword evidence="3" id="KW-1185">Reference proteome</keyword>
<dbReference type="NCBIfam" id="TIGR00296">
    <property type="entry name" value="TIGR00296 family protein"/>
    <property type="match status" value="1"/>
</dbReference>
<dbReference type="InterPro" id="IPR027485">
    <property type="entry name" value="AMMECR1_N"/>
</dbReference>
<comment type="caution">
    <text evidence="2">The sequence shown here is derived from an EMBL/GenBank/DDBJ whole genome shotgun (WGS) entry which is preliminary data.</text>
</comment>
<sequence length="195" mass="20922">MAHSACTELSAVQRRAALQLARAAITAHLAGAPPPSVPAELQSLQTSGLFVTLEKNGALRGCIGIIENAGSLGEALCEYAVAAACRDPRFPAVSSAELPALEIGVSLLQPPRPMTVASRADLLRQLEPGVDGLVIEEGRHRATFLPQVWEQLPVAEDFLGRLLQKAGLPEDYWSPRLRFSRYRSDSFTEADTPAP</sequence>
<dbReference type="Gene3D" id="3.30.1490.150">
    <property type="entry name" value="Hypothetical protein ph0010, domain 2"/>
    <property type="match status" value="1"/>
</dbReference>
<dbReference type="InterPro" id="IPR027623">
    <property type="entry name" value="AmmeMemoSam_A"/>
</dbReference>
<gene>
    <name evidence="2" type="primary">amrA</name>
    <name evidence="2" type="ORF">E4634_06315</name>
</gene>
<evidence type="ECO:0000313" key="3">
    <source>
        <dbReference type="Proteomes" id="UP000298050"/>
    </source>
</evidence>
<dbReference type="PANTHER" id="PTHR13016:SF0">
    <property type="entry name" value="AMME SYNDROME CANDIDATE GENE 1 PROTEIN"/>
    <property type="match status" value="1"/>
</dbReference>
<name>A0A4Z0M5N4_9GAMM</name>
<reference evidence="2 3" key="1">
    <citation type="submission" date="2019-04" db="EMBL/GenBank/DDBJ databases">
        <title>Taxonomy of novel Haliea sp. from mangrove soil of West Coast of India.</title>
        <authorList>
            <person name="Verma A."/>
            <person name="Kumar P."/>
            <person name="Krishnamurthi S."/>
        </authorList>
    </citation>
    <scope>NUCLEOTIDE SEQUENCE [LARGE SCALE GENOMIC DNA]</scope>
    <source>
        <strain evidence="2 3">SAOS-164</strain>
    </source>
</reference>
<feature type="domain" description="AMMECR1" evidence="1">
    <location>
        <begin position="4"/>
        <end position="195"/>
    </location>
</feature>
<dbReference type="AlphaFoldDB" id="A0A4Z0M5N4"/>
<protein>
    <submittedName>
        <fullName evidence="2">AmmeMemoRadiSam system protein A</fullName>
    </submittedName>
</protein>
<dbReference type="PROSITE" id="PS51112">
    <property type="entry name" value="AMMECR1"/>
    <property type="match status" value="1"/>
</dbReference>
<dbReference type="OrthoDB" id="9782820at2"/>
<organism evidence="2 3">
    <name type="scientific">Mangrovimicrobium sediminis</name>
    <dbReference type="NCBI Taxonomy" id="2562682"/>
    <lineage>
        <taxon>Bacteria</taxon>
        <taxon>Pseudomonadati</taxon>
        <taxon>Pseudomonadota</taxon>
        <taxon>Gammaproteobacteria</taxon>
        <taxon>Cellvibrionales</taxon>
        <taxon>Halieaceae</taxon>
        <taxon>Mangrovimicrobium</taxon>
    </lineage>
</organism>
<dbReference type="EMBL" id="SRLE01000005">
    <property type="protein sequence ID" value="TGD74809.1"/>
    <property type="molecule type" value="Genomic_DNA"/>
</dbReference>
<proteinExistence type="predicted"/>
<dbReference type="InterPro" id="IPR023473">
    <property type="entry name" value="AMMECR1"/>
</dbReference>
<dbReference type="InterPro" id="IPR002733">
    <property type="entry name" value="AMMECR1_domain"/>
</dbReference>
<dbReference type="RefSeq" id="WP_135441923.1">
    <property type="nucleotide sequence ID" value="NZ_SRLE01000005.1"/>
</dbReference>
<dbReference type="Gene3D" id="3.30.700.20">
    <property type="entry name" value="Hypothetical protein ph0010, domain 1"/>
    <property type="match status" value="1"/>
</dbReference>
<dbReference type="InterPro" id="IPR036071">
    <property type="entry name" value="AMMECR1_dom_sf"/>
</dbReference>
<dbReference type="PANTHER" id="PTHR13016">
    <property type="entry name" value="AMMECR1 HOMOLOG"/>
    <property type="match status" value="1"/>
</dbReference>
<evidence type="ECO:0000259" key="1">
    <source>
        <dbReference type="PROSITE" id="PS51112"/>
    </source>
</evidence>
<dbReference type="Proteomes" id="UP000298050">
    <property type="component" value="Unassembled WGS sequence"/>
</dbReference>
<dbReference type="NCBIfam" id="TIGR04335">
    <property type="entry name" value="AmmeMemoSam_A"/>
    <property type="match status" value="1"/>
</dbReference>